<reference evidence="1 2" key="1">
    <citation type="submission" date="2019-05" db="EMBL/GenBank/DDBJ databases">
        <title>Another draft genome of Portunus trituberculatus and its Hox gene families provides insights of decapod evolution.</title>
        <authorList>
            <person name="Jeong J.-H."/>
            <person name="Song I."/>
            <person name="Kim S."/>
            <person name="Choi T."/>
            <person name="Kim D."/>
            <person name="Ryu S."/>
            <person name="Kim W."/>
        </authorList>
    </citation>
    <scope>NUCLEOTIDE SEQUENCE [LARGE SCALE GENOMIC DNA]</scope>
    <source>
        <tissue evidence="1">Muscle</tissue>
    </source>
</reference>
<dbReference type="EMBL" id="VSRR010123931">
    <property type="protein sequence ID" value="MPD00691.1"/>
    <property type="molecule type" value="Genomic_DNA"/>
</dbReference>
<evidence type="ECO:0000313" key="1">
    <source>
        <dbReference type="EMBL" id="MPD00691.1"/>
    </source>
</evidence>
<comment type="caution">
    <text evidence="1">The sequence shown here is derived from an EMBL/GenBank/DDBJ whole genome shotgun (WGS) entry which is preliminary data.</text>
</comment>
<keyword evidence="2" id="KW-1185">Reference proteome</keyword>
<protein>
    <submittedName>
        <fullName evidence="1">Uncharacterized protein</fullName>
    </submittedName>
</protein>
<sequence length="95" mass="10178">MVCFSKIEITTKLEVRHPHGFKTSCECSPTAEGLKSGIGRGVAVSHVNAPQSSRGDIHKITTILQLTYVTHPPMTVIKLLCPGMTPVSPVTAIKP</sequence>
<proteinExistence type="predicted"/>
<dbReference type="Proteomes" id="UP000324222">
    <property type="component" value="Unassembled WGS sequence"/>
</dbReference>
<organism evidence="1 2">
    <name type="scientific">Portunus trituberculatus</name>
    <name type="common">Swimming crab</name>
    <name type="synonym">Neptunus trituberculatus</name>
    <dbReference type="NCBI Taxonomy" id="210409"/>
    <lineage>
        <taxon>Eukaryota</taxon>
        <taxon>Metazoa</taxon>
        <taxon>Ecdysozoa</taxon>
        <taxon>Arthropoda</taxon>
        <taxon>Crustacea</taxon>
        <taxon>Multicrustacea</taxon>
        <taxon>Malacostraca</taxon>
        <taxon>Eumalacostraca</taxon>
        <taxon>Eucarida</taxon>
        <taxon>Decapoda</taxon>
        <taxon>Pleocyemata</taxon>
        <taxon>Brachyura</taxon>
        <taxon>Eubrachyura</taxon>
        <taxon>Portunoidea</taxon>
        <taxon>Portunidae</taxon>
        <taxon>Portuninae</taxon>
        <taxon>Portunus</taxon>
    </lineage>
</organism>
<accession>A0A5B7JUY8</accession>
<name>A0A5B7JUY8_PORTR</name>
<evidence type="ECO:0000313" key="2">
    <source>
        <dbReference type="Proteomes" id="UP000324222"/>
    </source>
</evidence>
<gene>
    <name evidence="1" type="ORF">E2C01_096182</name>
</gene>
<dbReference type="AlphaFoldDB" id="A0A5B7JUY8"/>